<evidence type="ECO:0000256" key="1">
    <source>
        <dbReference type="ARBA" id="ARBA00001962"/>
    </source>
</evidence>
<keyword evidence="2" id="KW-0001">2Fe-2S</keyword>
<dbReference type="PRINTS" id="PR00090">
    <property type="entry name" value="RNGDIOXGNASE"/>
</dbReference>
<dbReference type="EMBL" id="CP066167">
    <property type="protein sequence ID" value="QQD17243.1"/>
    <property type="molecule type" value="Genomic_DNA"/>
</dbReference>
<dbReference type="InterPro" id="IPR001663">
    <property type="entry name" value="Rng_hydr_dOase-A"/>
</dbReference>
<dbReference type="Pfam" id="PF00355">
    <property type="entry name" value="Rieske"/>
    <property type="match status" value="1"/>
</dbReference>
<evidence type="ECO:0000256" key="3">
    <source>
        <dbReference type="ARBA" id="ARBA00022723"/>
    </source>
</evidence>
<dbReference type="CDD" id="cd03469">
    <property type="entry name" value="Rieske_RO_Alpha_N"/>
    <property type="match status" value="1"/>
</dbReference>
<evidence type="ECO:0000259" key="7">
    <source>
        <dbReference type="PROSITE" id="PS51296"/>
    </source>
</evidence>
<evidence type="ECO:0000256" key="6">
    <source>
        <dbReference type="ARBA" id="ARBA00023014"/>
    </source>
</evidence>
<keyword evidence="3" id="KW-0479">Metal-binding</keyword>
<keyword evidence="5" id="KW-0408">Iron</keyword>
<dbReference type="Gene3D" id="2.102.10.10">
    <property type="entry name" value="Rieske [2Fe-2S] iron-sulphur domain"/>
    <property type="match status" value="1"/>
</dbReference>
<evidence type="ECO:0000256" key="2">
    <source>
        <dbReference type="ARBA" id="ARBA00022714"/>
    </source>
</evidence>
<dbReference type="InterPro" id="IPR017941">
    <property type="entry name" value="Rieske_2Fe-2S"/>
</dbReference>
<dbReference type="GO" id="GO:0016491">
    <property type="term" value="F:oxidoreductase activity"/>
    <property type="evidence" value="ECO:0007669"/>
    <property type="project" value="UniProtKB-KW"/>
</dbReference>
<keyword evidence="4" id="KW-0560">Oxidoreductase</keyword>
<feature type="domain" description="Rieske" evidence="7">
    <location>
        <begin position="41"/>
        <end position="155"/>
    </location>
</feature>
<proteinExistence type="predicted"/>
<dbReference type="InterPro" id="IPR036922">
    <property type="entry name" value="Rieske_2Fe-2S_sf"/>
</dbReference>
<dbReference type="SUPFAM" id="SSF50022">
    <property type="entry name" value="ISP domain"/>
    <property type="match status" value="1"/>
</dbReference>
<sequence length="452" mass="51859">MNNDNSDQADILTQPARIPVEAYLSEDYARAEQNKLWRQVWLQAGRVEEIPDNGDYITFDIKSDSVVILRDGEQIRAFHNVCPHRGRKLVDTPAGARNAQGRRDGFKCGFHGWRFNLEGENTFIPHVEDWQGALDNTCTSMKAVNLDTWGGWIWINLNPDCEPLREFLGVIPEMLEPYELHNMRYRWRKWGVFNCNWKVAMEAFNETYHVQTTHPEFNQYGQFRGWAKAHGLHSNIGYERPKDMDANQSGKLRIGTEKDPRVATAEMQRYTWENANTNTTQTLVDAAQRLASELPEGTPPTEVLQHWLKTAREVDEARGVIWPTVDPEHASEAGTAWQVFPNFQIGHAVNNMLCYSARPYGDDPDKCIFEAAVYELFPKGAEPKTQWEFCPPTEEAWCYVLSQDFSNMEAVQQGMKSPGFLGPQPNPYMERATVNLHRNLARYMGTGEPEKI</sequence>
<name>A0A7T4UPP5_9GAMM</name>
<dbReference type="Proteomes" id="UP000596063">
    <property type="component" value="Chromosome"/>
</dbReference>
<keyword evidence="6" id="KW-0411">Iron-sulfur</keyword>
<evidence type="ECO:0000313" key="8">
    <source>
        <dbReference type="EMBL" id="QQD17243.1"/>
    </source>
</evidence>
<protein>
    <submittedName>
        <fullName evidence="8">Rieske 2Fe-2S domain-containing protein</fullName>
    </submittedName>
</protein>
<accession>A0A7T4UPP5</accession>
<dbReference type="PROSITE" id="PS51296">
    <property type="entry name" value="RIESKE"/>
    <property type="match status" value="1"/>
</dbReference>
<evidence type="ECO:0000313" key="9">
    <source>
        <dbReference type="Proteomes" id="UP000596063"/>
    </source>
</evidence>
<organism evidence="8 9">
    <name type="scientific">Spongiibacter nanhainus</name>
    <dbReference type="NCBI Taxonomy" id="2794344"/>
    <lineage>
        <taxon>Bacteria</taxon>
        <taxon>Pseudomonadati</taxon>
        <taxon>Pseudomonadota</taxon>
        <taxon>Gammaproteobacteria</taxon>
        <taxon>Cellvibrionales</taxon>
        <taxon>Spongiibacteraceae</taxon>
        <taxon>Spongiibacter</taxon>
    </lineage>
</organism>
<dbReference type="InterPro" id="IPR015879">
    <property type="entry name" value="Ring_hydroxy_dOase_asu_C_dom"/>
</dbReference>
<dbReference type="GO" id="GO:0005506">
    <property type="term" value="F:iron ion binding"/>
    <property type="evidence" value="ECO:0007669"/>
    <property type="project" value="InterPro"/>
</dbReference>
<gene>
    <name evidence="8" type="ORF">I6N98_12820</name>
</gene>
<evidence type="ECO:0000256" key="5">
    <source>
        <dbReference type="ARBA" id="ARBA00023004"/>
    </source>
</evidence>
<dbReference type="AlphaFoldDB" id="A0A7T4UPP5"/>
<dbReference type="SUPFAM" id="SSF55961">
    <property type="entry name" value="Bet v1-like"/>
    <property type="match status" value="1"/>
</dbReference>
<dbReference type="Pfam" id="PF00848">
    <property type="entry name" value="Ring_hydroxyl_A"/>
    <property type="match status" value="1"/>
</dbReference>
<reference evidence="8 9" key="1">
    <citation type="submission" date="2020-12" db="EMBL/GenBank/DDBJ databases">
        <authorList>
            <person name="Shan Y."/>
        </authorList>
    </citation>
    <scope>NUCLEOTIDE SEQUENCE [LARGE SCALE GENOMIC DNA]</scope>
    <source>
        <strain evidence="9">csc3.9</strain>
    </source>
</reference>
<evidence type="ECO:0000256" key="4">
    <source>
        <dbReference type="ARBA" id="ARBA00023002"/>
    </source>
</evidence>
<comment type="cofactor">
    <cofactor evidence="1">
        <name>Fe cation</name>
        <dbReference type="ChEBI" id="CHEBI:24875"/>
    </cofactor>
</comment>
<dbReference type="KEGG" id="snan:I6N98_12820"/>
<dbReference type="PANTHER" id="PTHR43756">
    <property type="entry name" value="CHOLINE MONOOXYGENASE, CHLOROPLASTIC"/>
    <property type="match status" value="1"/>
</dbReference>
<keyword evidence="9" id="KW-1185">Reference proteome</keyword>
<dbReference type="Gene3D" id="3.90.380.10">
    <property type="entry name" value="Naphthalene 1,2-dioxygenase Alpha Subunit, Chain A, domain 1"/>
    <property type="match status" value="1"/>
</dbReference>
<dbReference type="GO" id="GO:0051537">
    <property type="term" value="F:2 iron, 2 sulfur cluster binding"/>
    <property type="evidence" value="ECO:0007669"/>
    <property type="project" value="UniProtKB-KW"/>
</dbReference>
<dbReference type="PANTHER" id="PTHR43756:SF5">
    <property type="entry name" value="CHOLINE MONOOXYGENASE, CHLOROPLASTIC"/>
    <property type="match status" value="1"/>
</dbReference>
<dbReference type="RefSeq" id="WP_198568745.1">
    <property type="nucleotide sequence ID" value="NZ_CP066167.1"/>
</dbReference>